<organism evidence="1 2">
    <name type="scientific">Aotus nancymaae</name>
    <name type="common">Ma's night monkey</name>
    <dbReference type="NCBI Taxonomy" id="37293"/>
    <lineage>
        <taxon>Eukaryota</taxon>
        <taxon>Metazoa</taxon>
        <taxon>Chordata</taxon>
        <taxon>Craniata</taxon>
        <taxon>Vertebrata</taxon>
        <taxon>Euteleostomi</taxon>
        <taxon>Mammalia</taxon>
        <taxon>Eutheria</taxon>
        <taxon>Euarchontoglires</taxon>
        <taxon>Primates</taxon>
        <taxon>Haplorrhini</taxon>
        <taxon>Platyrrhini</taxon>
        <taxon>Aotidae</taxon>
        <taxon>Aotus</taxon>
    </lineage>
</organism>
<evidence type="ECO:0000313" key="1">
    <source>
        <dbReference type="Ensembl" id="ENSANAP00000013701.1"/>
    </source>
</evidence>
<dbReference type="OMA" id="RGWKILN"/>
<accession>A0A2K5CYD9</accession>
<proteinExistence type="predicted"/>
<sequence length="81" mass="9232">MPEAHMKPVSCYLPPPSNAHPTCIQIQNAQNFSLAAATSELSIIISDTHFCKPRTKDQLFSKSELNTVRLKCPHSFREWKY</sequence>
<dbReference type="AlphaFoldDB" id="A0A2K5CYD9"/>
<dbReference type="STRING" id="37293.ENSANAP00000013701"/>
<reference evidence="1" key="1">
    <citation type="submission" date="2025-08" db="UniProtKB">
        <authorList>
            <consortium name="Ensembl"/>
        </authorList>
    </citation>
    <scope>IDENTIFICATION</scope>
</reference>
<protein>
    <submittedName>
        <fullName evidence="1">Uncharacterized protein</fullName>
    </submittedName>
</protein>
<dbReference type="Ensembl" id="ENSANAT00000031529.1">
    <property type="protein sequence ID" value="ENSANAP00000013701.1"/>
    <property type="gene ID" value="ENSANAG00000024763.1"/>
</dbReference>
<reference evidence="1" key="2">
    <citation type="submission" date="2025-09" db="UniProtKB">
        <authorList>
            <consortium name="Ensembl"/>
        </authorList>
    </citation>
    <scope>IDENTIFICATION</scope>
</reference>
<dbReference type="InterPro" id="IPR059079">
    <property type="entry name" value="DIRC1"/>
</dbReference>
<dbReference type="Pfam" id="PF26134">
    <property type="entry name" value="DIRC1"/>
    <property type="match status" value="1"/>
</dbReference>
<keyword evidence="2" id="KW-1185">Reference proteome</keyword>
<evidence type="ECO:0000313" key="2">
    <source>
        <dbReference type="Proteomes" id="UP000233020"/>
    </source>
</evidence>
<dbReference type="GeneTree" id="ENSGT00390000004165"/>
<name>A0A2K5CYD9_AOTNA</name>
<dbReference type="Proteomes" id="UP000233020">
    <property type="component" value="Unplaced"/>
</dbReference>